<sequence length="325" mass="35586">MRATGTQDIQSAVQLALANNYVLVAAFARPLQIFAFSATKISSIWTVSMITVSEVDFHLTLHWALLVTIASQVALAVFDAVIAGEANVAAIMLQQCVANFGVILVITALRVYAINDRDWRLPVIVLLLSLIRTAYDLFGTATKTAMSLPAPLGCAVESNSSMNTPAVADVIVLIVTWRRTYHTIRLTYQRKEGPRLSFLLWRDGTIYFGSLLVISIVDVVVYTAESFQGFQYLRLAFSTIILSRFFLNLRAASQSMVNSTASRSTLTPTLLSSFVHFPRGIDTFGGSLAFFDDADDMHHTEDSDEDLNRIAEEVASGGVTEGENG</sequence>
<organism evidence="2 3">
    <name type="scientific">Daedalea quercina L-15889</name>
    <dbReference type="NCBI Taxonomy" id="1314783"/>
    <lineage>
        <taxon>Eukaryota</taxon>
        <taxon>Fungi</taxon>
        <taxon>Dikarya</taxon>
        <taxon>Basidiomycota</taxon>
        <taxon>Agaricomycotina</taxon>
        <taxon>Agaricomycetes</taxon>
        <taxon>Polyporales</taxon>
        <taxon>Fomitopsis</taxon>
    </lineage>
</organism>
<dbReference type="Proteomes" id="UP000076727">
    <property type="component" value="Unassembled WGS sequence"/>
</dbReference>
<keyword evidence="1" id="KW-0472">Membrane</keyword>
<evidence type="ECO:0000313" key="3">
    <source>
        <dbReference type="Proteomes" id="UP000076727"/>
    </source>
</evidence>
<protein>
    <submittedName>
        <fullName evidence="2">Uncharacterized protein</fullName>
    </submittedName>
</protein>
<dbReference type="EMBL" id="KV429163">
    <property type="protein sequence ID" value="KZT63706.1"/>
    <property type="molecule type" value="Genomic_DNA"/>
</dbReference>
<evidence type="ECO:0000256" key="1">
    <source>
        <dbReference type="SAM" id="Phobius"/>
    </source>
</evidence>
<keyword evidence="3" id="KW-1185">Reference proteome</keyword>
<accession>A0A165KX84</accession>
<keyword evidence="1" id="KW-0812">Transmembrane</keyword>
<dbReference type="AlphaFoldDB" id="A0A165KX84"/>
<feature type="transmembrane region" description="Helical" evidence="1">
    <location>
        <begin position="61"/>
        <end position="84"/>
    </location>
</feature>
<keyword evidence="1" id="KW-1133">Transmembrane helix</keyword>
<name>A0A165KX84_9APHY</name>
<proteinExistence type="predicted"/>
<feature type="transmembrane region" description="Helical" evidence="1">
    <location>
        <begin position="96"/>
        <end position="113"/>
    </location>
</feature>
<evidence type="ECO:0000313" key="2">
    <source>
        <dbReference type="EMBL" id="KZT63706.1"/>
    </source>
</evidence>
<reference evidence="2 3" key="1">
    <citation type="journal article" date="2016" name="Mol. Biol. Evol.">
        <title>Comparative Genomics of Early-Diverging Mushroom-Forming Fungi Provides Insights into the Origins of Lignocellulose Decay Capabilities.</title>
        <authorList>
            <person name="Nagy L.G."/>
            <person name="Riley R."/>
            <person name="Tritt A."/>
            <person name="Adam C."/>
            <person name="Daum C."/>
            <person name="Floudas D."/>
            <person name="Sun H."/>
            <person name="Yadav J.S."/>
            <person name="Pangilinan J."/>
            <person name="Larsson K.H."/>
            <person name="Matsuura K."/>
            <person name="Barry K."/>
            <person name="Labutti K."/>
            <person name="Kuo R."/>
            <person name="Ohm R.A."/>
            <person name="Bhattacharya S.S."/>
            <person name="Shirouzu T."/>
            <person name="Yoshinaga Y."/>
            <person name="Martin F.M."/>
            <person name="Grigoriev I.V."/>
            <person name="Hibbett D.S."/>
        </authorList>
    </citation>
    <scope>NUCLEOTIDE SEQUENCE [LARGE SCALE GENOMIC DNA]</scope>
    <source>
        <strain evidence="2 3">L-15889</strain>
    </source>
</reference>
<feature type="transmembrane region" description="Helical" evidence="1">
    <location>
        <begin position="230"/>
        <end position="247"/>
    </location>
</feature>
<gene>
    <name evidence="2" type="ORF">DAEQUDRAFT_777180</name>
</gene>
<feature type="transmembrane region" description="Helical" evidence="1">
    <location>
        <begin position="205"/>
        <end position="224"/>
    </location>
</feature>
<dbReference type="OrthoDB" id="2804045at2759"/>